<keyword evidence="2" id="KW-0812">Transmembrane</keyword>
<dbReference type="EMBL" id="LSRX01000128">
    <property type="protein sequence ID" value="OLQ07948.1"/>
    <property type="molecule type" value="Genomic_DNA"/>
</dbReference>
<comment type="caution">
    <text evidence="4">The sequence shown here is derived from an EMBL/GenBank/DDBJ whole genome shotgun (WGS) entry which is preliminary data.</text>
</comment>
<keyword evidence="2" id="KW-1133">Transmembrane helix</keyword>
<keyword evidence="5" id="KW-1185">Reference proteome</keyword>
<protein>
    <recommendedName>
        <fullName evidence="3">CAAX prenyl protease 2/Lysostaphin resistance protein A-like domain-containing protein</fullName>
    </recommendedName>
</protein>
<feature type="transmembrane region" description="Helical" evidence="2">
    <location>
        <begin position="795"/>
        <end position="813"/>
    </location>
</feature>
<dbReference type="GO" id="GO:0080120">
    <property type="term" value="P:CAAX-box protein maturation"/>
    <property type="evidence" value="ECO:0007669"/>
    <property type="project" value="UniProtKB-ARBA"/>
</dbReference>
<keyword evidence="2" id="KW-0472">Membrane</keyword>
<evidence type="ECO:0000313" key="5">
    <source>
        <dbReference type="Proteomes" id="UP000186817"/>
    </source>
</evidence>
<evidence type="ECO:0000259" key="3">
    <source>
        <dbReference type="Pfam" id="PF02517"/>
    </source>
</evidence>
<name>A0A1Q9EKN6_SYMMI</name>
<dbReference type="AlphaFoldDB" id="A0A1Q9EKN6"/>
<evidence type="ECO:0000256" key="2">
    <source>
        <dbReference type="SAM" id="Phobius"/>
    </source>
</evidence>
<dbReference type="InterPro" id="IPR003675">
    <property type="entry name" value="Rce1/LyrA-like_dom"/>
</dbReference>
<reference evidence="4 5" key="1">
    <citation type="submission" date="2016-02" db="EMBL/GenBank/DDBJ databases">
        <title>Genome analysis of coral dinoflagellate symbionts highlights evolutionary adaptations to a symbiotic lifestyle.</title>
        <authorList>
            <person name="Aranda M."/>
            <person name="Li Y."/>
            <person name="Liew Y.J."/>
            <person name="Baumgarten S."/>
            <person name="Simakov O."/>
            <person name="Wilson M."/>
            <person name="Piel J."/>
            <person name="Ashoor H."/>
            <person name="Bougouffa S."/>
            <person name="Bajic V.B."/>
            <person name="Ryu T."/>
            <person name="Ravasi T."/>
            <person name="Bayer T."/>
            <person name="Micklem G."/>
            <person name="Kim H."/>
            <person name="Bhak J."/>
            <person name="Lajeunesse T.C."/>
            <person name="Voolstra C.R."/>
        </authorList>
    </citation>
    <scope>NUCLEOTIDE SEQUENCE [LARGE SCALE GENOMIC DNA]</scope>
    <source>
        <strain evidence="4 5">CCMP2467</strain>
    </source>
</reference>
<accession>A0A1Q9EKN6</accession>
<feature type="transmembrane region" description="Helical" evidence="2">
    <location>
        <begin position="820"/>
        <end position="837"/>
    </location>
</feature>
<dbReference type="Proteomes" id="UP000186817">
    <property type="component" value="Unassembled WGS sequence"/>
</dbReference>
<feature type="transmembrane region" description="Helical" evidence="2">
    <location>
        <begin position="663"/>
        <end position="684"/>
    </location>
</feature>
<organism evidence="4 5">
    <name type="scientific">Symbiodinium microadriaticum</name>
    <name type="common">Dinoflagellate</name>
    <name type="synonym">Zooxanthella microadriatica</name>
    <dbReference type="NCBI Taxonomy" id="2951"/>
    <lineage>
        <taxon>Eukaryota</taxon>
        <taxon>Sar</taxon>
        <taxon>Alveolata</taxon>
        <taxon>Dinophyceae</taxon>
        <taxon>Suessiales</taxon>
        <taxon>Symbiodiniaceae</taxon>
        <taxon>Symbiodinium</taxon>
    </lineage>
</organism>
<dbReference type="OrthoDB" id="432956at2759"/>
<feature type="transmembrane region" description="Helical" evidence="2">
    <location>
        <begin position="742"/>
        <end position="764"/>
    </location>
</feature>
<evidence type="ECO:0000256" key="1">
    <source>
        <dbReference type="SAM" id="MobiDB-lite"/>
    </source>
</evidence>
<dbReference type="Pfam" id="PF02517">
    <property type="entry name" value="Rce1-like"/>
    <property type="match status" value="1"/>
</dbReference>
<feature type="compositionally biased region" description="Polar residues" evidence="1">
    <location>
        <begin position="482"/>
        <end position="497"/>
    </location>
</feature>
<feature type="domain" description="CAAX prenyl protease 2/Lysostaphin resistance protein A-like" evidence="3">
    <location>
        <begin position="740"/>
        <end position="827"/>
    </location>
</feature>
<gene>
    <name evidence="4" type="ORF">AK812_SmicGene8606</name>
</gene>
<feature type="transmembrane region" description="Helical" evidence="2">
    <location>
        <begin position="771"/>
        <end position="789"/>
    </location>
</feature>
<dbReference type="GO" id="GO:0004175">
    <property type="term" value="F:endopeptidase activity"/>
    <property type="evidence" value="ECO:0007669"/>
    <property type="project" value="UniProtKB-ARBA"/>
</dbReference>
<feature type="region of interest" description="Disordered" evidence="1">
    <location>
        <begin position="476"/>
        <end position="502"/>
    </location>
</feature>
<proteinExistence type="predicted"/>
<feature type="transmembrane region" description="Helical" evidence="2">
    <location>
        <begin position="710"/>
        <end position="730"/>
    </location>
</feature>
<evidence type="ECO:0000313" key="4">
    <source>
        <dbReference type="EMBL" id="OLQ07948.1"/>
    </source>
</evidence>
<sequence length="845" mass="95735">MDADWLRRDKWKGFYDGSYTPHRPEAAEEAPENGIDHLPWLLVWDPLLLAETGQEELGLMDPEGNATEQVVWLHSVVRIQRPRSNYGSTRYGLYECTGENLVALAQHTTFDARMDCTKAQVVCADVFALPEDGPILLDGGDWQFDFIFDCQCFHCLYQVDPEAAAKACSDETLKILQEQDRQLQLRFDNMRALQEKLQAQQRARNLAKRDRVRPLLEIIAEDDDDEDVQMVEPAGKRRKKSGLRKLLQEELMSTRFDWTETYRKQSYDDPPLGWLSLWQKPAMQIWQEQSYWDLALGLFEDLRRHPCSAADQAKVHLAAARASQEKWSTALTILEDLLHLQLETTSEREEVLMETAAIGGWNLAFATLSAGRQRASSDRQGEVAIQTFGKRTDRALSWILATEMLSEVQRQSTEPASSSAFAVGKSHAESPIVVPKAHSFIPYEEPVSLGGDAMAAEKMVMPEVPDADEAREWMPYEEPRSESSAWRQSTEPASSSAFAVGKSHAEPGTSSLLGDMAGYVGKSNIDLWRFAGPLRWRFCRKKIQVRGMRPESRDRNGSLLPRVAAVARARWLPDLQARGFVVQATSRLQLWTWSLALLAPALEEAEAMAAPEGPAASEKATAAASVQVDVPKSPEPLPTLRCWERCFEVIATVITGIVFITKLLQPVSIFIGSCAFIWLCWAILQFCRHGSRILFLWGIRVDQPNLRRSFLFPSLFAILAIIFICVGAAVQGRTIVFDNWHLWLIFFIYPFYGVLQHVMLQAFLMRNFRKWDWVHLQCVAVSAAAFAFVHWPDRWLMIGTGVMGVPWALEYLLHRNVLPLGLYHGFLGTLFYFWFLGGDPLSGMF</sequence>